<protein>
    <submittedName>
        <fullName evidence="6">LysR family transcriptional regulator</fullName>
    </submittedName>
</protein>
<dbReference type="Pfam" id="PF00126">
    <property type="entry name" value="HTH_1"/>
    <property type="match status" value="1"/>
</dbReference>
<sequence>MEIRHLQTFKTIVDLGGFRKAADHLGYAQSTITGHIQLLEDELQAPLFDRLGKKTILTETGHRFLPYAIQFLNLYEKAKEIPGNDDDPTGTLTIAAPESLTVYRLPPVLHEYKQRYPQVEIILKPSPNREALNRLRTGENDLVFLLESEWKEPDLVIKKLIDEPMMLITPPAHPFQEVSAMTLPALVEETFLYTERGCSYRMLFERYLQENGVSPRATMESWSVEAIKQCVMCGLGISLLPSIAVQSEIQEGKLAGVPWEEPYSVATIMAYHKEKWLSPALKAFLQMVKQHAMRW</sequence>
<keyword evidence="7" id="KW-1185">Reference proteome</keyword>
<dbReference type="Pfam" id="PF03466">
    <property type="entry name" value="LysR_substrate"/>
    <property type="match status" value="1"/>
</dbReference>
<name>A0A235B2N1_9BACL</name>
<feature type="domain" description="HTH lysR-type" evidence="5">
    <location>
        <begin position="1"/>
        <end position="58"/>
    </location>
</feature>
<dbReference type="CDD" id="cd05466">
    <property type="entry name" value="PBP2_LTTR_substrate"/>
    <property type="match status" value="1"/>
</dbReference>
<dbReference type="Gene3D" id="1.10.10.10">
    <property type="entry name" value="Winged helix-like DNA-binding domain superfamily/Winged helix DNA-binding domain"/>
    <property type="match status" value="1"/>
</dbReference>
<dbReference type="InterPro" id="IPR036388">
    <property type="entry name" value="WH-like_DNA-bd_sf"/>
</dbReference>
<dbReference type="PANTHER" id="PTHR30126">
    <property type="entry name" value="HTH-TYPE TRANSCRIPTIONAL REGULATOR"/>
    <property type="match status" value="1"/>
</dbReference>
<dbReference type="AlphaFoldDB" id="A0A235B2N1"/>
<dbReference type="Proteomes" id="UP000215459">
    <property type="component" value="Unassembled WGS sequence"/>
</dbReference>
<evidence type="ECO:0000259" key="5">
    <source>
        <dbReference type="PROSITE" id="PS50931"/>
    </source>
</evidence>
<dbReference type="InterPro" id="IPR005119">
    <property type="entry name" value="LysR_subst-bd"/>
</dbReference>
<dbReference type="SUPFAM" id="SSF46785">
    <property type="entry name" value="Winged helix' DNA-binding domain"/>
    <property type="match status" value="1"/>
</dbReference>
<organism evidence="6 7">
    <name type="scientific">Paludifilum halophilum</name>
    <dbReference type="NCBI Taxonomy" id="1642702"/>
    <lineage>
        <taxon>Bacteria</taxon>
        <taxon>Bacillati</taxon>
        <taxon>Bacillota</taxon>
        <taxon>Bacilli</taxon>
        <taxon>Bacillales</taxon>
        <taxon>Thermoactinomycetaceae</taxon>
        <taxon>Paludifilum</taxon>
    </lineage>
</organism>
<reference evidence="6 7" key="1">
    <citation type="submission" date="2017-07" db="EMBL/GenBank/DDBJ databases">
        <title>The genome sequence of Paludifilum halophilum highlights mechanisms for microbial adaptation to high salt environemnts.</title>
        <authorList>
            <person name="Belbahri L."/>
        </authorList>
    </citation>
    <scope>NUCLEOTIDE SEQUENCE [LARGE SCALE GENOMIC DNA]</scope>
    <source>
        <strain evidence="6 7">DSM 102817</strain>
    </source>
</reference>
<evidence type="ECO:0000256" key="1">
    <source>
        <dbReference type="ARBA" id="ARBA00009437"/>
    </source>
</evidence>
<dbReference type="InterPro" id="IPR000847">
    <property type="entry name" value="LysR_HTH_N"/>
</dbReference>
<evidence type="ECO:0000256" key="2">
    <source>
        <dbReference type="ARBA" id="ARBA00023015"/>
    </source>
</evidence>
<evidence type="ECO:0000313" key="7">
    <source>
        <dbReference type="Proteomes" id="UP000215459"/>
    </source>
</evidence>
<evidence type="ECO:0000256" key="4">
    <source>
        <dbReference type="ARBA" id="ARBA00023163"/>
    </source>
</evidence>
<dbReference type="PANTHER" id="PTHR30126:SF100">
    <property type="entry name" value="LYSR-FAMILY TRANSCRIPTIONAL REGULATOR"/>
    <property type="match status" value="1"/>
</dbReference>
<dbReference type="GO" id="GO:0003700">
    <property type="term" value="F:DNA-binding transcription factor activity"/>
    <property type="evidence" value="ECO:0007669"/>
    <property type="project" value="InterPro"/>
</dbReference>
<dbReference type="Gene3D" id="3.40.190.290">
    <property type="match status" value="1"/>
</dbReference>
<dbReference type="InterPro" id="IPR036390">
    <property type="entry name" value="WH_DNA-bd_sf"/>
</dbReference>
<accession>A0A235B2N1</accession>
<dbReference type="PROSITE" id="PS50931">
    <property type="entry name" value="HTH_LYSR"/>
    <property type="match status" value="1"/>
</dbReference>
<dbReference type="OrthoDB" id="9803735at2"/>
<evidence type="ECO:0000313" key="6">
    <source>
        <dbReference type="EMBL" id="OYD06157.1"/>
    </source>
</evidence>
<evidence type="ECO:0000256" key="3">
    <source>
        <dbReference type="ARBA" id="ARBA00023125"/>
    </source>
</evidence>
<gene>
    <name evidence="6" type="ORF">CHM34_17825</name>
</gene>
<dbReference type="SUPFAM" id="SSF53850">
    <property type="entry name" value="Periplasmic binding protein-like II"/>
    <property type="match status" value="1"/>
</dbReference>
<dbReference type="GO" id="GO:0000976">
    <property type="term" value="F:transcription cis-regulatory region binding"/>
    <property type="evidence" value="ECO:0007669"/>
    <property type="project" value="TreeGrafter"/>
</dbReference>
<comment type="caution">
    <text evidence="6">The sequence shown here is derived from an EMBL/GenBank/DDBJ whole genome shotgun (WGS) entry which is preliminary data.</text>
</comment>
<keyword evidence="2" id="KW-0805">Transcription regulation</keyword>
<dbReference type="EMBL" id="NOWF01000018">
    <property type="protein sequence ID" value="OYD06157.1"/>
    <property type="molecule type" value="Genomic_DNA"/>
</dbReference>
<dbReference type="RefSeq" id="WP_094265963.1">
    <property type="nucleotide sequence ID" value="NZ_NOWF01000018.1"/>
</dbReference>
<comment type="similarity">
    <text evidence="1">Belongs to the LysR transcriptional regulatory family.</text>
</comment>
<keyword evidence="3" id="KW-0238">DNA-binding</keyword>
<keyword evidence="4" id="KW-0804">Transcription</keyword>
<proteinExistence type="inferred from homology"/>